<evidence type="ECO:0000313" key="2">
    <source>
        <dbReference type="EMBL" id="KAK7828958.1"/>
    </source>
</evidence>
<accession>A0AAW0JQD1</accession>
<dbReference type="EMBL" id="JBBHLL010000023">
    <property type="protein sequence ID" value="KAK7828958.1"/>
    <property type="molecule type" value="Genomic_DNA"/>
</dbReference>
<evidence type="ECO:0000313" key="3">
    <source>
        <dbReference type="Proteomes" id="UP001488838"/>
    </source>
</evidence>
<comment type="caution">
    <text evidence="2">The sequence shown here is derived from an EMBL/GenBank/DDBJ whole genome shotgun (WGS) entry which is preliminary data.</text>
</comment>
<proteinExistence type="predicted"/>
<dbReference type="Proteomes" id="UP001488838">
    <property type="component" value="Unassembled WGS sequence"/>
</dbReference>
<feature type="compositionally biased region" description="Basic and acidic residues" evidence="1">
    <location>
        <begin position="30"/>
        <end position="42"/>
    </location>
</feature>
<sequence length="76" mass="8399">MGYQEGKQSLLTYHLGHTEPWPVKKRLRSSHLEPPPEDKVREGQSVPVKAKLVLAGTKVDVALEAEGIWVTLLAPS</sequence>
<name>A0AAW0JQD1_MYOGA</name>
<feature type="region of interest" description="Disordered" evidence="1">
    <location>
        <begin position="24"/>
        <end position="44"/>
    </location>
</feature>
<protein>
    <submittedName>
        <fullName evidence="2">Uncharacterized protein</fullName>
    </submittedName>
</protein>
<reference evidence="2 3" key="1">
    <citation type="journal article" date="2023" name="bioRxiv">
        <title>Conserved and derived expression patterns and positive selection on dental genes reveal complex evolutionary context of ever-growing rodent molars.</title>
        <authorList>
            <person name="Calamari Z.T."/>
            <person name="Song A."/>
            <person name="Cohen E."/>
            <person name="Akter M."/>
            <person name="Roy R.D."/>
            <person name="Hallikas O."/>
            <person name="Christensen M.M."/>
            <person name="Li P."/>
            <person name="Marangoni P."/>
            <person name="Jernvall J."/>
            <person name="Klein O.D."/>
        </authorList>
    </citation>
    <scope>NUCLEOTIDE SEQUENCE [LARGE SCALE GENOMIC DNA]</scope>
    <source>
        <strain evidence="2">V071</strain>
    </source>
</reference>
<evidence type="ECO:0000256" key="1">
    <source>
        <dbReference type="SAM" id="MobiDB-lite"/>
    </source>
</evidence>
<organism evidence="2 3">
    <name type="scientific">Myodes glareolus</name>
    <name type="common">Bank vole</name>
    <name type="synonym">Clethrionomys glareolus</name>
    <dbReference type="NCBI Taxonomy" id="447135"/>
    <lineage>
        <taxon>Eukaryota</taxon>
        <taxon>Metazoa</taxon>
        <taxon>Chordata</taxon>
        <taxon>Craniata</taxon>
        <taxon>Vertebrata</taxon>
        <taxon>Euteleostomi</taxon>
        <taxon>Mammalia</taxon>
        <taxon>Eutheria</taxon>
        <taxon>Euarchontoglires</taxon>
        <taxon>Glires</taxon>
        <taxon>Rodentia</taxon>
        <taxon>Myomorpha</taxon>
        <taxon>Muroidea</taxon>
        <taxon>Cricetidae</taxon>
        <taxon>Arvicolinae</taxon>
        <taxon>Myodes</taxon>
    </lineage>
</organism>
<keyword evidence="3" id="KW-1185">Reference proteome</keyword>
<dbReference type="AlphaFoldDB" id="A0AAW0JQD1"/>
<gene>
    <name evidence="2" type="ORF">U0070_002188</name>
</gene>